<organism evidence="1 2">
    <name type="scientific">Tritrichomonas musculus</name>
    <dbReference type="NCBI Taxonomy" id="1915356"/>
    <lineage>
        <taxon>Eukaryota</taxon>
        <taxon>Metamonada</taxon>
        <taxon>Parabasalia</taxon>
        <taxon>Tritrichomonadida</taxon>
        <taxon>Tritrichomonadidae</taxon>
        <taxon>Tritrichomonas</taxon>
    </lineage>
</organism>
<evidence type="ECO:0000313" key="1">
    <source>
        <dbReference type="EMBL" id="KAK8840970.1"/>
    </source>
</evidence>
<comment type="caution">
    <text evidence="1">The sequence shown here is derived from an EMBL/GenBank/DDBJ whole genome shotgun (WGS) entry which is preliminary data.</text>
</comment>
<evidence type="ECO:0000313" key="2">
    <source>
        <dbReference type="Proteomes" id="UP001470230"/>
    </source>
</evidence>
<reference evidence="1 2" key="1">
    <citation type="submission" date="2024-04" db="EMBL/GenBank/DDBJ databases">
        <title>Tritrichomonas musculus Genome.</title>
        <authorList>
            <person name="Alves-Ferreira E."/>
            <person name="Grigg M."/>
            <person name="Lorenzi H."/>
            <person name="Galac M."/>
        </authorList>
    </citation>
    <scope>NUCLEOTIDE SEQUENCE [LARGE SCALE GENOMIC DNA]</scope>
    <source>
        <strain evidence="1 2">EAF2021</strain>
    </source>
</reference>
<accession>A0ABR2H425</accession>
<name>A0ABR2H425_9EUKA</name>
<dbReference type="EMBL" id="JAPFFF010000043">
    <property type="protein sequence ID" value="KAK8840970.1"/>
    <property type="molecule type" value="Genomic_DNA"/>
</dbReference>
<sequence length="180" mass="20942">MYGLNIHIQSICFNKNLFEDNDKVRVSITTFPENYKEAVIVEANKMKYLHNFFEVNITDRTDKIVFVFRKKNIFKNDPIIASTIIKASDLPSPKHSKNTEMKTINILEPVKNGHQNRKVYGQMEIQFSLTNPFPILSNKHKTRISKINKEQKYSKVNQTSNINENSNQNISIFVDNGVYN</sequence>
<proteinExistence type="predicted"/>
<dbReference type="Proteomes" id="UP001470230">
    <property type="component" value="Unassembled WGS sequence"/>
</dbReference>
<gene>
    <name evidence="1" type="ORF">M9Y10_027804</name>
</gene>
<protein>
    <submittedName>
        <fullName evidence="1">Uncharacterized protein</fullName>
    </submittedName>
</protein>
<keyword evidence="2" id="KW-1185">Reference proteome</keyword>